<organism evidence="1 2">
    <name type="scientific">Parvimonas micra</name>
    <dbReference type="NCBI Taxonomy" id="33033"/>
    <lineage>
        <taxon>Bacteria</taxon>
        <taxon>Bacillati</taxon>
        <taxon>Bacillota</taxon>
        <taxon>Tissierellia</taxon>
        <taxon>Tissierellales</taxon>
        <taxon>Peptoniphilaceae</taxon>
        <taxon>Parvimonas</taxon>
    </lineage>
</organism>
<dbReference type="Proteomes" id="UP000758611">
    <property type="component" value="Unassembled WGS sequence"/>
</dbReference>
<reference evidence="1" key="1">
    <citation type="submission" date="2020-04" db="EMBL/GenBank/DDBJ databases">
        <title>Deep metagenomics examines the oral microbiome during advanced dental caries in children, revealing novel taxa and co-occurrences with host molecules.</title>
        <authorList>
            <person name="Baker J.L."/>
            <person name="Morton J.T."/>
            <person name="Dinis M."/>
            <person name="Alvarez R."/>
            <person name="Tran N.C."/>
            <person name="Knight R."/>
            <person name="Edlund A."/>
        </authorList>
    </citation>
    <scope>NUCLEOTIDE SEQUENCE</scope>
    <source>
        <strain evidence="1">JCVI_23_bin.11</strain>
    </source>
</reference>
<evidence type="ECO:0000313" key="2">
    <source>
        <dbReference type="Proteomes" id="UP000758611"/>
    </source>
</evidence>
<name>A0A930H214_9FIRM</name>
<comment type="caution">
    <text evidence="1">The sequence shown here is derived from an EMBL/GenBank/DDBJ whole genome shotgun (WGS) entry which is preliminary data.</text>
</comment>
<accession>A0A930H214</accession>
<sequence>MIKSEKNSEKQTETMEDFVTLKKLVESGEFYSEIGADTSICWSDFLFLDTFKNKIVLIKTQPSYDLLFMSRFISLNFFNLQQYKHKFAGTIKELAQTRIDGIFNYFFSSNKKEKVGSYSFAIFMSDDETRDRFILERAEEIKDFCGSNYQKLNQVIKSFEVNANDWLFQKKLVEYLKK</sequence>
<gene>
    <name evidence="1" type="ORF">HXM94_00835</name>
</gene>
<evidence type="ECO:0000313" key="1">
    <source>
        <dbReference type="EMBL" id="MBF1306320.1"/>
    </source>
</evidence>
<dbReference type="AlphaFoldDB" id="A0A930H214"/>
<dbReference type="RefSeq" id="WP_278476814.1">
    <property type="nucleotide sequence ID" value="NZ_JABZRE010000002.1"/>
</dbReference>
<protein>
    <submittedName>
        <fullName evidence="1">Uncharacterized protein</fullName>
    </submittedName>
</protein>
<proteinExistence type="predicted"/>
<dbReference type="EMBL" id="JABZRE010000002">
    <property type="protein sequence ID" value="MBF1306320.1"/>
    <property type="molecule type" value="Genomic_DNA"/>
</dbReference>